<reference evidence="1 2" key="1">
    <citation type="journal article" date="2019" name="Int. J. Syst. Evol. Microbiol.">
        <title>The Global Catalogue of Microorganisms (GCM) 10K type strain sequencing project: providing services to taxonomists for standard genome sequencing and annotation.</title>
        <authorList>
            <consortium name="The Broad Institute Genomics Platform"/>
            <consortium name="The Broad Institute Genome Sequencing Center for Infectious Disease"/>
            <person name="Wu L."/>
            <person name="Ma J."/>
        </authorList>
    </citation>
    <scope>NUCLEOTIDE SEQUENCE [LARGE SCALE GENOMIC DNA]</scope>
    <source>
        <strain evidence="1 2">CGMCC 1.12689</strain>
    </source>
</reference>
<dbReference type="RefSeq" id="WP_256418102.1">
    <property type="nucleotide sequence ID" value="NZ_JANHDL010000004.1"/>
</dbReference>
<sequence length="179" mass="19438">MKESAAAGRDRRVVEDGAMVVSNRVSPDVSEEVIDGLLDEGVVGLVDYGTGPSLDSEALSVDNATGRGSLNDLLEFSRVGGYLVAHKDGLDRIVSGRARPGSLRFERIEMSDGSEKVLKCVQLDAYAEIGEDELDGIHQISGREGLSRHTFTDLNDEDEIEQVVAAVTMLEREGRLVYR</sequence>
<proteinExistence type="predicted"/>
<dbReference type="EMBL" id="JBHUDB010000002">
    <property type="protein sequence ID" value="MFD1570326.1"/>
    <property type="molecule type" value="Genomic_DNA"/>
</dbReference>
<comment type="caution">
    <text evidence="1">The sequence shown here is derived from an EMBL/GenBank/DDBJ whole genome shotgun (WGS) entry which is preliminary data.</text>
</comment>
<evidence type="ECO:0000313" key="1">
    <source>
        <dbReference type="EMBL" id="MFD1570326.1"/>
    </source>
</evidence>
<evidence type="ECO:0000313" key="2">
    <source>
        <dbReference type="Proteomes" id="UP001597185"/>
    </source>
</evidence>
<dbReference type="Proteomes" id="UP001597185">
    <property type="component" value="Unassembled WGS sequence"/>
</dbReference>
<name>A0ABD6C0K1_9EURY</name>
<accession>A0ABD6C0K1</accession>
<gene>
    <name evidence="1" type="ORF">ACFR9T_06945</name>
</gene>
<keyword evidence="2" id="KW-1185">Reference proteome</keyword>
<organism evidence="1 2">
    <name type="scientific">Halorubrum laminariae</name>
    <dbReference type="NCBI Taxonomy" id="1433523"/>
    <lineage>
        <taxon>Archaea</taxon>
        <taxon>Methanobacteriati</taxon>
        <taxon>Methanobacteriota</taxon>
        <taxon>Stenosarchaea group</taxon>
        <taxon>Halobacteria</taxon>
        <taxon>Halobacteriales</taxon>
        <taxon>Haloferacaceae</taxon>
        <taxon>Halorubrum</taxon>
    </lineage>
</organism>
<protein>
    <submittedName>
        <fullName evidence="1">Uncharacterized protein</fullName>
    </submittedName>
</protein>
<dbReference type="AlphaFoldDB" id="A0ABD6C0K1"/>